<keyword evidence="1" id="KW-1133">Transmembrane helix</keyword>
<evidence type="ECO:0000313" key="2">
    <source>
        <dbReference type="EMBL" id="RIV75828.1"/>
    </source>
</evidence>
<dbReference type="AlphaFoldDB" id="A0A418NDK4"/>
<name>A0A418NDK4_9SPHN</name>
<keyword evidence="3" id="KW-1185">Reference proteome</keyword>
<gene>
    <name evidence="2" type="ORF">D2V04_16305</name>
</gene>
<sequence length="150" mass="16412">MIVFSPNSTFFQLDPPEVGGSPLAIRAGQIIVQNYGRKSATKVQLVAEPGTMPWGYNLFPALDHAVRRGARGEWILELEFLGPGENVTVQILNGPQIASVRSLEGAAKAVPVIHQRLYPRWVQVTTAVLMAVGVITIAYGIFTLFERLLN</sequence>
<protein>
    <submittedName>
        <fullName evidence="2">Uncharacterized protein</fullName>
    </submittedName>
</protein>
<dbReference type="Proteomes" id="UP000285092">
    <property type="component" value="Unassembled WGS sequence"/>
</dbReference>
<evidence type="ECO:0000313" key="3">
    <source>
        <dbReference type="Proteomes" id="UP000285092"/>
    </source>
</evidence>
<keyword evidence="1" id="KW-0472">Membrane</keyword>
<accession>A0A418NDK4</accession>
<feature type="transmembrane region" description="Helical" evidence="1">
    <location>
        <begin position="124"/>
        <end position="145"/>
    </location>
</feature>
<proteinExistence type="predicted"/>
<keyword evidence="1" id="KW-0812">Transmembrane</keyword>
<reference evidence="2 3" key="1">
    <citation type="submission" date="2018-08" db="EMBL/GenBank/DDBJ databases">
        <title>Altererythrobacter sp.Ery1 and Ery12, the genome sequencing of novel strains in genus Alterythrobacter.</title>
        <authorList>
            <person name="Cheng H."/>
            <person name="Wu Y.-H."/>
            <person name="Fang C."/>
            <person name="Xu X.-W."/>
        </authorList>
    </citation>
    <scope>NUCLEOTIDE SEQUENCE [LARGE SCALE GENOMIC DNA]</scope>
    <source>
        <strain evidence="2 3">Ery1</strain>
    </source>
</reference>
<comment type="caution">
    <text evidence="2">The sequence shown here is derived from an EMBL/GenBank/DDBJ whole genome shotgun (WGS) entry which is preliminary data.</text>
</comment>
<evidence type="ECO:0000256" key="1">
    <source>
        <dbReference type="SAM" id="Phobius"/>
    </source>
</evidence>
<organism evidence="2 3">
    <name type="scientific">Pelagerythrobacter aerophilus</name>
    <dbReference type="NCBI Taxonomy" id="2306995"/>
    <lineage>
        <taxon>Bacteria</taxon>
        <taxon>Pseudomonadati</taxon>
        <taxon>Pseudomonadota</taxon>
        <taxon>Alphaproteobacteria</taxon>
        <taxon>Sphingomonadales</taxon>
        <taxon>Erythrobacteraceae</taxon>
        <taxon>Pelagerythrobacter</taxon>
    </lineage>
</organism>
<dbReference type="EMBL" id="QXFK01000019">
    <property type="protein sequence ID" value="RIV75828.1"/>
    <property type="molecule type" value="Genomic_DNA"/>
</dbReference>